<organism evidence="1 2">
    <name type="scientific">Ignelater luminosus</name>
    <name type="common">Cucubano</name>
    <name type="synonym">Pyrophorus luminosus</name>
    <dbReference type="NCBI Taxonomy" id="2038154"/>
    <lineage>
        <taxon>Eukaryota</taxon>
        <taxon>Metazoa</taxon>
        <taxon>Ecdysozoa</taxon>
        <taxon>Arthropoda</taxon>
        <taxon>Hexapoda</taxon>
        <taxon>Insecta</taxon>
        <taxon>Pterygota</taxon>
        <taxon>Neoptera</taxon>
        <taxon>Endopterygota</taxon>
        <taxon>Coleoptera</taxon>
        <taxon>Polyphaga</taxon>
        <taxon>Elateriformia</taxon>
        <taxon>Elateroidea</taxon>
        <taxon>Elateridae</taxon>
        <taxon>Agrypninae</taxon>
        <taxon>Pyrophorini</taxon>
        <taxon>Ignelater</taxon>
    </lineage>
</organism>
<gene>
    <name evidence="1" type="ORF">ILUMI_17496</name>
</gene>
<accession>A0A8K0CNY3</accession>
<protein>
    <submittedName>
        <fullName evidence="1">Uncharacterized protein</fullName>
    </submittedName>
</protein>
<name>A0A8K0CNY3_IGNLU</name>
<comment type="caution">
    <text evidence="1">The sequence shown here is derived from an EMBL/GenBank/DDBJ whole genome shotgun (WGS) entry which is preliminary data.</text>
</comment>
<evidence type="ECO:0000313" key="2">
    <source>
        <dbReference type="Proteomes" id="UP000801492"/>
    </source>
</evidence>
<dbReference type="Proteomes" id="UP000801492">
    <property type="component" value="Unassembled WGS sequence"/>
</dbReference>
<feature type="non-terminal residue" evidence="1">
    <location>
        <position position="85"/>
    </location>
</feature>
<sequence>MLLNELEELEQEKCTKIFQKLNCADSQFRVNNEGTIICRWQDTKDVLATSNCFSDTITELKRIMKDGTRKGVPCPAMFQFYNANM</sequence>
<reference evidence="1" key="1">
    <citation type="submission" date="2019-08" db="EMBL/GenBank/DDBJ databases">
        <title>The genome of the North American firefly Photinus pyralis.</title>
        <authorList>
            <consortium name="Photinus pyralis genome working group"/>
            <person name="Fallon T.R."/>
            <person name="Sander Lower S.E."/>
            <person name="Weng J.-K."/>
        </authorList>
    </citation>
    <scope>NUCLEOTIDE SEQUENCE</scope>
    <source>
        <strain evidence="1">TRF0915ILg1</strain>
        <tissue evidence="1">Whole body</tissue>
    </source>
</reference>
<dbReference type="EMBL" id="VTPC01074951">
    <property type="protein sequence ID" value="KAF2888677.1"/>
    <property type="molecule type" value="Genomic_DNA"/>
</dbReference>
<evidence type="ECO:0000313" key="1">
    <source>
        <dbReference type="EMBL" id="KAF2888677.1"/>
    </source>
</evidence>
<keyword evidence="2" id="KW-1185">Reference proteome</keyword>
<proteinExistence type="predicted"/>
<dbReference type="AlphaFoldDB" id="A0A8K0CNY3"/>